<feature type="compositionally biased region" description="Polar residues" evidence="1">
    <location>
        <begin position="122"/>
        <end position="137"/>
    </location>
</feature>
<comment type="caution">
    <text evidence="2">The sequence shown here is derived from an EMBL/GenBank/DDBJ whole genome shotgun (WGS) entry which is preliminary data.</text>
</comment>
<feature type="region of interest" description="Disordered" evidence="1">
    <location>
        <begin position="112"/>
        <end position="137"/>
    </location>
</feature>
<keyword evidence="4" id="KW-1185">Reference proteome</keyword>
<dbReference type="OrthoDB" id="5649599at2"/>
<dbReference type="Proteomes" id="UP000051494">
    <property type="component" value="Unassembled WGS sequence"/>
</dbReference>
<reference evidence="3" key="3">
    <citation type="submission" date="2021-06" db="EMBL/GenBank/DDBJ databases">
        <title>Genomic Description and Analysis of Intracellular Bacteria, Candidatus Berkiella cookevillensis and Candidatus Berkiella aquae.</title>
        <authorList>
            <person name="Kidane D.T."/>
            <person name="Mehari Y.T."/>
            <person name="Rice F.C."/>
            <person name="Arivett B.A."/>
            <person name="Farone A.L."/>
            <person name="Berk S.G."/>
            <person name="Farone M.B."/>
        </authorList>
    </citation>
    <scope>NUCLEOTIDE SEQUENCE</scope>
    <source>
        <strain evidence="3">CC99</strain>
    </source>
</reference>
<evidence type="ECO:0000313" key="3">
    <source>
        <dbReference type="EMBL" id="MCS5708544.1"/>
    </source>
</evidence>
<reference evidence="3" key="2">
    <citation type="journal article" date="2016" name="Genome Announc.">
        <title>Draft Genome Sequences of Two Novel Amoeba-Resistant Intranuclear Bacteria, 'Candidatus Berkiella cookevillensis' and 'Candidatus Berkiella aquae'.</title>
        <authorList>
            <person name="Mehari Y.T."/>
            <person name="Arivett B.A."/>
            <person name="Farone A.L."/>
            <person name="Gunderson J.H."/>
            <person name="Farone M.B."/>
        </authorList>
    </citation>
    <scope>NUCLEOTIDE SEQUENCE</scope>
    <source>
        <strain evidence="3">CC99</strain>
    </source>
</reference>
<reference evidence="2" key="1">
    <citation type="submission" date="2015-09" db="EMBL/GenBank/DDBJ databases">
        <title>Draft Genome Sequences of Two Novel Amoeba-resistant Intranuclear Bacteria, Candidatus Berkiella cookevillensis and Candidatus Berkiella aquae.</title>
        <authorList>
            <person name="Mehari Y.T."/>
            <person name="Arivett B.A."/>
            <person name="Farone A.L."/>
            <person name="Gunderson J.H."/>
            <person name="Farone M.B."/>
        </authorList>
    </citation>
    <scope>NUCLEOTIDE SEQUENCE [LARGE SCALE GENOMIC DNA]</scope>
    <source>
        <strain evidence="2">CC99</strain>
    </source>
</reference>
<gene>
    <name evidence="2" type="ORF">CC99x_00096</name>
    <name evidence="3" type="ORF">CC99x_006435</name>
</gene>
<dbReference type="RefSeq" id="WP_057622534.1">
    <property type="nucleotide sequence ID" value="NZ_LKHV02000001.1"/>
</dbReference>
<evidence type="ECO:0000256" key="1">
    <source>
        <dbReference type="SAM" id="MobiDB-lite"/>
    </source>
</evidence>
<protein>
    <submittedName>
        <fullName evidence="2">Uncharacterized protein</fullName>
    </submittedName>
</protein>
<dbReference type="AlphaFoldDB" id="A0A0Q9YUT2"/>
<accession>A0A0Q9YUT2</accession>
<evidence type="ECO:0000313" key="4">
    <source>
        <dbReference type="Proteomes" id="UP000051494"/>
    </source>
</evidence>
<dbReference type="STRING" id="437022.CC99x_00096"/>
<sequence>MRNSTVSIPENKESFDNAIKKSTLNTVPPLLEFPAIVNNIAAKDNNAFFWATSDANLAIVNRFLEFPEVATKDNYAFYLEPKADQNEITNTDVAMHESRVLQFSKAKSSNAPLTERFDDMQLDSNKSEPLSTRLQKP</sequence>
<name>A0A0Q9YUT2_9GAMM</name>
<dbReference type="EMBL" id="LKHV02000001">
    <property type="protein sequence ID" value="MCS5708544.1"/>
    <property type="molecule type" value="Genomic_DNA"/>
</dbReference>
<evidence type="ECO:0000313" key="2">
    <source>
        <dbReference type="EMBL" id="KRG19875.1"/>
    </source>
</evidence>
<dbReference type="EMBL" id="LKHV01000001">
    <property type="protein sequence ID" value="KRG19875.1"/>
    <property type="molecule type" value="Genomic_DNA"/>
</dbReference>
<organism evidence="2">
    <name type="scientific">Candidatus Berkiella cookevillensis</name>
    <dbReference type="NCBI Taxonomy" id="437022"/>
    <lineage>
        <taxon>Bacteria</taxon>
        <taxon>Pseudomonadati</taxon>
        <taxon>Pseudomonadota</taxon>
        <taxon>Gammaproteobacteria</taxon>
        <taxon>Candidatus Berkiellales</taxon>
        <taxon>Candidatus Berkiellaceae</taxon>
        <taxon>Candidatus Berkiella</taxon>
    </lineage>
</organism>
<proteinExistence type="predicted"/>